<evidence type="ECO:0000256" key="3">
    <source>
        <dbReference type="ARBA" id="ARBA00013095"/>
    </source>
</evidence>
<evidence type="ECO:0000256" key="9">
    <source>
        <dbReference type="ARBA" id="ARBA00034045"/>
    </source>
</evidence>
<dbReference type="eggNOG" id="ENOG502SI38">
    <property type="taxonomic scope" value="Eukaryota"/>
</dbReference>
<dbReference type="SMART" id="SM01110">
    <property type="entry name" value="Cutinase"/>
    <property type="match status" value="1"/>
</dbReference>
<dbReference type="HOGENOM" id="CLU_040058_2_2_1"/>
<dbReference type="InterPro" id="IPR029058">
    <property type="entry name" value="AB_hydrolase_fold"/>
</dbReference>
<dbReference type="InParanoid" id="W3WWE1"/>
<dbReference type="PROSITE" id="PS00155">
    <property type="entry name" value="CUTINASE_1"/>
    <property type="match status" value="1"/>
</dbReference>
<dbReference type="Proteomes" id="UP000030651">
    <property type="component" value="Unassembled WGS sequence"/>
</dbReference>
<keyword evidence="4 12" id="KW-0719">Serine esterase</keyword>
<evidence type="ECO:0000256" key="11">
    <source>
        <dbReference type="PIRSR" id="PIRSR611150-2"/>
    </source>
</evidence>
<evidence type="ECO:0000256" key="6">
    <source>
        <dbReference type="ARBA" id="ARBA00022729"/>
    </source>
</evidence>
<evidence type="ECO:0000313" key="13">
    <source>
        <dbReference type="EMBL" id="ETS78165.1"/>
    </source>
</evidence>
<keyword evidence="8 11" id="KW-1015">Disulfide bond</keyword>
<dbReference type="PANTHER" id="PTHR48250:SF2">
    <property type="entry name" value="CUTINASE"/>
    <property type="match status" value="1"/>
</dbReference>
<dbReference type="Gene3D" id="3.40.50.1820">
    <property type="entry name" value="alpha/beta hydrolase"/>
    <property type="match status" value="1"/>
</dbReference>
<gene>
    <name evidence="13" type="ORF">PFICI_10227</name>
</gene>
<dbReference type="KEGG" id="pfy:PFICI_10227"/>
<evidence type="ECO:0000313" key="14">
    <source>
        <dbReference type="Proteomes" id="UP000030651"/>
    </source>
</evidence>
<dbReference type="EC" id="3.1.1.74" evidence="3 12"/>
<dbReference type="RefSeq" id="XP_007836999.1">
    <property type="nucleotide sequence ID" value="XM_007838808.1"/>
</dbReference>
<dbReference type="PRINTS" id="PR00129">
    <property type="entry name" value="CUTINASE"/>
</dbReference>
<dbReference type="InterPro" id="IPR011150">
    <property type="entry name" value="Cutinase_monf"/>
</dbReference>
<evidence type="ECO:0000256" key="12">
    <source>
        <dbReference type="RuleBase" id="RU361263"/>
    </source>
</evidence>
<dbReference type="PANTHER" id="PTHR48250">
    <property type="entry name" value="CUTINASE 2-RELATED"/>
    <property type="match status" value="1"/>
</dbReference>
<evidence type="ECO:0000256" key="2">
    <source>
        <dbReference type="ARBA" id="ARBA00007534"/>
    </source>
</evidence>
<evidence type="ECO:0000256" key="10">
    <source>
        <dbReference type="PIRSR" id="PIRSR611150-1"/>
    </source>
</evidence>
<dbReference type="GO" id="GO:0016052">
    <property type="term" value="P:carbohydrate catabolic process"/>
    <property type="evidence" value="ECO:0007669"/>
    <property type="project" value="TreeGrafter"/>
</dbReference>
<keyword evidence="5 12" id="KW-0964">Secreted</keyword>
<dbReference type="SUPFAM" id="SSF53474">
    <property type="entry name" value="alpha/beta-Hydrolases"/>
    <property type="match status" value="1"/>
</dbReference>
<dbReference type="AlphaFoldDB" id="W3WWE1"/>
<dbReference type="InterPro" id="IPR043579">
    <property type="entry name" value="CUTINASE_2"/>
</dbReference>
<dbReference type="InterPro" id="IPR000675">
    <property type="entry name" value="Cutinase/axe"/>
</dbReference>
<reference evidence="14" key="1">
    <citation type="journal article" date="2015" name="BMC Genomics">
        <title>Genomic and transcriptomic analysis of the endophytic fungus Pestalotiopsis fici reveals its lifestyle and high potential for synthesis of natural products.</title>
        <authorList>
            <person name="Wang X."/>
            <person name="Zhang X."/>
            <person name="Liu L."/>
            <person name="Xiang M."/>
            <person name="Wang W."/>
            <person name="Sun X."/>
            <person name="Che Y."/>
            <person name="Guo L."/>
            <person name="Liu G."/>
            <person name="Guo L."/>
            <person name="Wang C."/>
            <person name="Yin W.B."/>
            <person name="Stadler M."/>
            <person name="Zhang X."/>
            <person name="Liu X."/>
        </authorList>
    </citation>
    <scope>NUCLEOTIDE SEQUENCE [LARGE SCALE GENOMIC DNA]</scope>
    <source>
        <strain evidence="14">W106-1 / CGMCC3.15140</strain>
    </source>
</reference>
<name>W3WWE1_PESFW</name>
<dbReference type="GO" id="GO:0005576">
    <property type="term" value="C:extracellular region"/>
    <property type="evidence" value="ECO:0007669"/>
    <property type="project" value="UniProtKB-SubCell"/>
</dbReference>
<comment type="subcellular location">
    <subcellularLocation>
        <location evidence="1 12">Secreted</location>
    </subcellularLocation>
</comment>
<accession>W3WWE1</accession>
<comment type="similarity">
    <text evidence="2 12">Belongs to the cutinase family.</text>
</comment>
<keyword evidence="6 12" id="KW-0732">Signal</keyword>
<feature type="active site" evidence="10">
    <location>
        <position position="214"/>
    </location>
</feature>
<dbReference type="InterPro" id="IPR043580">
    <property type="entry name" value="CUTINASE_1"/>
</dbReference>
<dbReference type="PROSITE" id="PS00931">
    <property type="entry name" value="CUTINASE_2"/>
    <property type="match status" value="1"/>
</dbReference>
<feature type="disulfide bond" evidence="11">
    <location>
        <begin position="210"/>
        <end position="217"/>
    </location>
</feature>
<comment type="catalytic activity">
    <reaction evidence="9 12">
        <text>cutin + H2O = cutin monomers.</text>
        <dbReference type="EC" id="3.1.1.74"/>
    </reaction>
</comment>
<sequence length="246" mass="25556">MKLSTILSAGLLAVYASATPIVTTGTSYNIPDGVSIQEMVARGEDNLVRRQANDTGDSSFTANDFLDAGCKDVVLVYARGSTQDGNIGDQPGPQLASSLQTSLGADRVAVQGVDYPAGLAQNLIPGGTNPDDAADMADLIANISSTCPDSQIVLSGYSQGAAMVHRATEQIDDETVLGQIAAAVTFGDTQKDQDDDQVPNVDTAKTLILCNDGDLVCDGTLIVTKAHLDYTGKVQQASDFVTGLIQ</sequence>
<dbReference type="OrthoDB" id="3225429at2759"/>
<keyword evidence="14" id="KW-1185">Reference proteome</keyword>
<keyword evidence="7 12" id="KW-0378">Hydrolase</keyword>
<evidence type="ECO:0000256" key="8">
    <source>
        <dbReference type="ARBA" id="ARBA00023157"/>
    </source>
</evidence>
<dbReference type="GeneID" id="19275240"/>
<feature type="signal peptide" evidence="12">
    <location>
        <begin position="1"/>
        <end position="18"/>
    </location>
</feature>
<feature type="active site" description="Nucleophile" evidence="10">
    <location>
        <position position="158"/>
    </location>
</feature>
<evidence type="ECO:0000256" key="5">
    <source>
        <dbReference type="ARBA" id="ARBA00022525"/>
    </source>
</evidence>
<feature type="active site" description="Proton donor/acceptor" evidence="10">
    <location>
        <position position="227"/>
    </location>
</feature>
<dbReference type="EMBL" id="KI912115">
    <property type="protein sequence ID" value="ETS78165.1"/>
    <property type="molecule type" value="Genomic_DNA"/>
</dbReference>
<comment type="function">
    <text evidence="12">Catalyzes the hydrolysis of complex carboxylic polyesters found in the cell wall of plants. Degrades cutin, a macromolecule that forms the structure of the plant cuticle.</text>
</comment>
<organism evidence="13 14">
    <name type="scientific">Pestalotiopsis fici (strain W106-1 / CGMCC3.15140)</name>
    <dbReference type="NCBI Taxonomy" id="1229662"/>
    <lineage>
        <taxon>Eukaryota</taxon>
        <taxon>Fungi</taxon>
        <taxon>Dikarya</taxon>
        <taxon>Ascomycota</taxon>
        <taxon>Pezizomycotina</taxon>
        <taxon>Sordariomycetes</taxon>
        <taxon>Xylariomycetidae</taxon>
        <taxon>Amphisphaeriales</taxon>
        <taxon>Sporocadaceae</taxon>
        <taxon>Pestalotiopsis</taxon>
    </lineage>
</organism>
<feature type="chain" id="PRO_5005150158" description="Cutinase" evidence="12">
    <location>
        <begin position="19"/>
        <end position="246"/>
    </location>
</feature>
<feature type="disulfide bond" evidence="11">
    <location>
        <begin position="70"/>
        <end position="147"/>
    </location>
</feature>
<evidence type="ECO:0000256" key="1">
    <source>
        <dbReference type="ARBA" id="ARBA00004613"/>
    </source>
</evidence>
<dbReference type="GO" id="GO:0050525">
    <property type="term" value="F:cutinase activity"/>
    <property type="evidence" value="ECO:0007669"/>
    <property type="project" value="UniProtKB-UniRule"/>
</dbReference>
<proteinExistence type="inferred from homology"/>
<evidence type="ECO:0000256" key="7">
    <source>
        <dbReference type="ARBA" id="ARBA00022801"/>
    </source>
</evidence>
<evidence type="ECO:0000256" key="4">
    <source>
        <dbReference type="ARBA" id="ARBA00022487"/>
    </source>
</evidence>
<protein>
    <recommendedName>
        <fullName evidence="3 12">Cutinase</fullName>
        <ecNumber evidence="3 12">3.1.1.74</ecNumber>
    </recommendedName>
</protein>
<dbReference type="Pfam" id="PF01083">
    <property type="entry name" value="Cutinase"/>
    <property type="match status" value="1"/>
</dbReference>